<dbReference type="Pfam" id="PF13279">
    <property type="entry name" value="4HBT_2"/>
    <property type="match status" value="1"/>
</dbReference>
<keyword evidence="3" id="KW-0732">Signal</keyword>
<dbReference type="AlphaFoldDB" id="A0A9P7ZG28"/>
<evidence type="ECO:0000256" key="2">
    <source>
        <dbReference type="SAM" id="MobiDB-lite"/>
    </source>
</evidence>
<accession>A0A9P7ZG28</accession>
<evidence type="ECO:0000313" key="5">
    <source>
        <dbReference type="Proteomes" id="UP000887229"/>
    </source>
</evidence>
<dbReference type="Proteomes" id="UP000887229">
    <property type="component" value="Unassembled WGS sequence"/>
</dbReference>
<evidence type="ECO:0000256" key="3">
    <source>
        <dbReference type="SAM" id="SignalP"/>
    </source>
</evidence>
<dbReference type="EMBL" id="MU251273">
    <property type="protein sequence ID" value="KAG9250818.1"/>
    <property type="molecule type" value="Genomic_DNA"/>
</dbReference>
<keyword evidence="5" id="KW-1185">Reference proteome</keyword>
<dbReference type="PANTHER" id="PTHR12475:SF4">
    <property type="entry name" value="PROTEIN THEM6"/>
    <property type="match status" value="1"/>
</dbReference>
<gene>
    <name evidence="4" type="ORF">F5Z01DRAFT_340805</name>
</gene>
<dbReference type="InterPro" id="IPR029069">
    <property type="entry name" value="HotDog_dom_sf"/>
</dbReference>
<feature type="region of interest" description="Disordered" evidence="2">
    <location>
        <begin position="223"/>
        <end position="252"/>
    </location>
</feature>
<evidence type="ECO:0000313" key="4">
    <source>
        <dbReference type="EMBL" id="KAG9250818.1"/>
    </source>
</evidence>
<comment type="similarity">
    <text evidence="1">Belongs to the lcsJ thioesterase family.</text>
</comment>
<comment type="caution">
    <text evidence="4">The sequence shown here is derived from an EMBL/GenBank/DDBJ whole genome shotgun (WGS) entry which is preliminary data.</text>
</comment>
<dbReference type="RefSeq" id="XP_046114742.1">
    <property type="nucleotide sequence ID" value="XM_046259206.1"/>
</dbReference>
<dbReference type="OrthoDB" id="265761at2759"/>
<evidence type="ECO:0008006" key="6">
    <source>
        <dbReference type="Google" id="ProtNLM"/>
    </source>
</evidence>
<feature type="signal peptide" evidence="3">
    <location>
        <begin position="1"/>
        <end position="24"/>
    </location>
</feature>
<dbReference type="GeneID" id="70290109"/>
<dbReference type="SUPFAM" id="SSF54637">
    <property type="entry name" value="Thioesterase/thiol ester dehydrase-isomerase"/>
    <property type="match status" value="1"/>
</dbReference>
<reference evidence="4" key="1">
    <citation type="journal article" date="2021" name="IMA Fungus">
        <title>Genomic characterization of three marine fungi, including Emericellopsis atlantica sp. nov. with signatures of a generalist lifestyle and marine biomass degradation.</title>
        <authorList>
            <person name="Hagestad O.C."/>
            <person name="Hou L."/>
            <person name="Andersen J.H."/>
            <person name="Hansen E.H."/>
            <person name="Altermark B."/>
            <person name="Li C."/>
            <person name="Kuhnert E."/>
            <person name="Cox R.J."/>
            <person name="Crous P.W."/>
            <person name="Spatafora J.W."/>
            <person name="Lail K."/>
            <person name="Amirebrahimi M."/>
            <person name="Lipzen A."/>
            <person name="Pangilinan J."/>
            <person name="Andreopoulos W."/>
            <person name="Hayes R.D."/>
            <person name="Ng V."/>
            <person name="Grigoriev I.V."/>
            <person name="Jackson S.A."/>
            <person name="Sutton T.D.S."/>
            <person name="Dobson A.D.W."/>
            <person name="Rama T."/>
        </authorList>
    </citation>
    <scope>NUCLEOTIDE SEQUENCE</scope>
    <source>
        <strain evidence="4">TS7</strain>
    </source>
</reference>
<name>A0A9P7ZG28_9HYPO</name>
<feature type="compositionally biased region" description="Polar residues" evidence="2">
    <location>
        <begin position="234"/>
        <end position="243"/>
    </location>
</feature>
<dbReference type="InterPro" id="IPR051490">
    <property type="entry name" value="THEM6_lcsJ_thioesterase"/>
</dbReference>
<proteinExistence type="inferred from homology"/>
<feature type="chain" id="PRO_5040333810" description="Thioesterase atnL" evidence="3">
    <location>
        <begin position="25"/>
        <end position="299"/>
    </location>
</feature>
<protein>
    <recommendedName>
        <fullName evidence="6">Thioesterase atnL</fullName>
    </recommendedName>
</protein>
<evidence type="ECO:0000256" key="1">
    <source>
        <dbReference type="ARBA" id="ARBA00038476"/>
    </source>
</evidence>
<organism evidence="4 5">
    <name type="scientific">Emericellopsis atlantica</name>
    <dbReference type="NCBI Taxonomy" id="2614577"/>
    <lineage>
        <taxon>Eukaryota</taxon>
        <taxon>Fungi</taxon>
        <taxon>Dikarya</taxon>
        <taxon>Ascomycota</taxon>
        <taxon>Pezizomycotina</taxon>
        <taxon>Sordariomycetes</taxon>
        <taxon>Hypocreomycetidae</taxon>
        <taxon>Hypocreales</taxon>
        <taxon>Bionectriaceae</taxon>
        <taxon>Emericellopsis</taxon>
    </lineage>
</organism>
<dbReference type="PANTHER" id="PTHR12475">
    <property type="match status" value="1"/>
</dbReference>
<sequence length="299" mass="33957">MGIWIWLLALLAVFNIKNIPFSWSVRFFRALGCGMLLHRKAKAIFKPHHVFLPAVSTTRSPLMEIDFNLHKSNSTFFTDLDVSRAYLSGVLLGPLFLHGIDGQRCNMIVGNVACSFRREIKPYRPYETWTRIASWDEKWIYMVTHFVEKRTDRPARCALLPETKTVLDEKPTVSEGQKGDRIVFASAVTQFVCKKGRMTVPPARALAECGLIQVEKQRDEGLDLDSLRNDPSLMPQSRVSSAGRSKGSPAEDLNSYLPRDLEMVRAINMPVVRLIEGWDRVHALFCEDEGVLGLHRDVI</sequence>